<sequence length="94" mass="10723">MARNWTPEARAKQSELIRTWKPWKRSTGARTPQGKAISAQNRVKSLAAAKQRIEDARKALREAEAEHTRLTGRDTVSPFAQLATEMNRLAKIRR</sequence>
<reference evidence="3" key="1">
    <citation type="submission" date="2019-11" db="EMBL/GenBank/DDBJ databases">
        <title>Isolation and characterization of a novel species in the genus Sulfuriferula.</title>
        <authorList>
            <person name="Mochizuki J."/>
            <person name="Kojima H."/>
            <person name="Fukui M."/>
        </authorList>
    </citation>
    <scope>NUCLEOTIDE SEQUENCE [LARGE SCALE GENOMIC DNA]</scope>
    <source>
        <strain evidence="3">SGTM</strain>
    </source>
</reference>
<evidence type="ECO:0000313" key="3">
    <source>
        <dbReference type="Proteomes" id="UP000463939"/>
    </source>
</evidence>
<feature type="coiled-coil region" evidence="1">
    <location>
        <begin position="43"/>
        <end position="73"/>
    </location>
</feature>
<protein>
    <submittedName>
        <fullName evidence="2">Uncharacterized protein</fullName>
    </submittedName>
</protein>
<keyword evidence="1" id="KW-0175">Coiled coil</keyword>
<dbReference type="Proteomes" id="UP000463939">
    <property type="component" value="Chromosome"/>
</dbReference>
<dbReference type="KEGG" id="sniv:SFSGTM_21740"/>
<gene>
    <name evidence="2" type="ORF">SFSGTM_21740</name>
</gene>
<proteinExistence type="predicted"/>
<dbReference type="AlphaFoldDB" id="A0A809RIP0"/>
<accession>A0A809RIP0</accession>
<evidence type="ECO:0000313" key="2">
    <source>
        <dbReference type="EMBL" id="BBP01466.1"/>
    </source>
</evidence>
<evidence type="ECO:0000256" key="1">
    <source>
        <dbReference type="SAM" id="Coils"/>
    </source>
</evidence>
<name>A0A809RIP0_9PROT</name>
<dbReference type="EMBL" id="AP021881">
    <property type="protein sequence ID" value="BBP01466.1"/>
    <property type="molecule type" value="Genomic_DNA"/>
</dbReference>
<keyword evidence="3" id="KW-1185">Reference proteome</keyword>
<dbReference type="RefSeq" id="WP_162085243.1">
    <property type="nucleotide sequence ID" value="NZ_AP021881.1"/>
</dbReference>
<organism evidence="2 3">
    <name type="scientific">Sulfuriferula nivalis</name>
    <dbReference type="NCBI Taxonomy" id="2675298"/>
    <lineage>
        <taxon>Bacteria</taxon>
        <taxon>Pseudomonadati</taxon>
        <taxon>Pseudomonadota</taxon>
        <taxon>Betaproteobacteria</taxon>
        <taxon>Nitrosomonadales</taxon>
        <taxon>Sulfuricellaceae</taxon>
        <taxon>Sulfuriferula</taxon>
    </lineage>
</organism>